<dbReference type="CDD" id="cd00093">
    <property type="entry name" value="HTH_XRE"/>
    <property type="match status" value="1"/>
</dbReference>
<feature type="transmembrane region" description="Helical" evidence="1">
    <location>
        <begin position="107"/>
        <end position="128"/>
    </location>
</feature>
<dbReference type="GO" id="GO:0003677">
    <property type="term" value="F:DNA binding"/>
    <property type="evidence" value="ECO:0007669"/>
    <property type="project" value="InterPro"/>
</dbReference>
<organism evidence="3 4">
    <name type="scientific">Estrella lausannensis</name>
    <dbReference type="NCBI Taxonomy" id="483423"/>
    <lineage>
        <taxon>Bacteria</taxon>
        <taxon>Pseudomonadati</taxon>
        <taxon>Chlamydiota</taxon>
        <taxon>Chlamydiia</taxon>
        <taxon>Parachlamydiales</taxon>
        <taxon>Candidatus Criblamydiaceae</taxon>
        <taxon>Estrella</taxon>
    </lineage>
</organism>
<gene>
    <name evidence="3" type="ORF">ELAC_2118</name>
</gene>
<dbReference type="EMBL" id="CWGJ01000028">
    <property type="protein sequence ID" value="CRX39439.1"/>
    <property type="molecule type" value="Genomic_DNA"/>
</dbReference>
<keyword evidence="1" id="KW-0472">Membrane</keyword>
<keyword evidence="4" id="KW-1185">Reference proteome</keyword>
<keyword evidence="1" id="KW-1133">Transmembrane helix</keyword>
<dbReference type="PANTHER" id="PTHR34475:SF1">
    <property type="entry name" value="CYTOSKELETON PROTEIN RODZ"/>
    <property type="match status" value="1"/>
</dbReference>
<dbReference type="SUPFAM" id="SSF47413">
    <property type="entry name" value="lambda repressor-like DNA-binding domains"/>
    <property type="match status" value="1"/>
</dbReference>
<dbReference type="PROSITE" id="PS50943">
    <property type="entry name" value="HTH_CROC1"/>
    <property type="match status" value="1"/>
</dbReference>
<feature type="domain" description="HTH cro/C1-type" evidence="2">
    <location>
        <begin position="12"/>
        <end position="43"/>
    </location>
</feature>
<proteinExistence type="predicted"/>
<evidence type="ECO:0000259" key="2">
    <source>
        <dbReference type="PROSITE" id="PS50943"/>
    </source>
</evidence>
<evidence type="ECO:0000313" key="4">
    <source>
        <dbReference type="Proteomes" id="UP000220251"/>
    </source>
</evidence>
<accession>A0A0H5DU51</accession>
<dbReference type="AlphaFoldDB" id="A0A0H5DU51"/>
<dbReference type="PANTHER" id="PTHR34475">
    <property type="match status" value="1"/>
</dbReference>
<dbReference type="InterPro" id="IPR050400">
    <property type="entry name" value="Bact_Cytoskel_RodZ"/>
</dbReference>
<evidence type="ECO:0000256" key="1">
    <source>
        <dbReference type="SAM" id="Phobius"/>
    </source>
</evidence>
<evidence type="ECO:0000313" key="3">
    <source>
        <dbReference type="EMBL" id="CRX39439.1"/>
    </source>
</evidence>
<dbReference type="RefSeq" id="WP_420810337.1">
    <property type="nucleotide sequence ID" value="NZ_CWGJ01000028.1"/>
</dbReference>
<dbReference type="SMART" id="SM00530">
    <property type="entry name" value="HTH_XRE"/>
    <property type="match status" value="1"/>
</dbReference>
<sequence length="134" mass="15404">MDEQLLELGEQFKQKRKERNLTLKEAENATSIRVTYLQAIENGDLSKLISPIYAEGFVKQYASYLGLDGETIVRENMEVLRRAISQDFAYGIGTLEVRENPGAKVKWLPNAFWIAGFLALLLFSWWLAKYLEVL</sequence>
<protein>
    <submittedName>
        <fullName evidence="3">Conserved putative membrane protein</fullName>
    </submittedName>
</protein>
<name>A0A0H5DU51_9BACT</name>
<keyword evidence="1" id="KW-0812">Transmembrane</keyword>
<reference evidence="4" key="1">
    <citation type="submission" date="2015-06" db="EMBL/GenBank/DDBJ databases">
        <authorList>
            <person name="Bertelli C."/>
        </authorList>
    </citation>
    <scope>NUCLEOTIDE SEQUENCE [LARGE SCALE GENOMIC DNA]</scope>
    <source>
        <strain evidence="4">CRIB-30</strain>
    </source>
</reference>
<dbReference type="Pfam" id="PF13413">
    <property type="entry name" value="HTH_25"/>
    <property type="match status" value="1"/>
</dbReference>
<dbReference type="Gene3D" id="1.10.260.40">
    <property type="entry name" value="lambda repressor-like DNA-binding domains"/>
    <property type="match status" value="1"/>
</dbReference>
<dbReference type="InterPro" id="IPR010982">
    <property type="entry name" value="Lambda_DNA-bd_dom_sf"/>
</dbReference>
<dbReference type="InterPro" id="IPR001387">
    <property type="entry name" value="Cro/C1-type_HTH"/>
</dbReference>
<dbReference type="Proteomes" id="UP000220251">
    <property type="component" value="Unassembled WGS sequence"/>
</dbReference>